<keyword evidence="5" id="KW-0472">Membrane</keyword>
<evidence type="ECO:0000256" key="2">
    <source>
        <dbReference type="ARBA" id="ARBA00004514"/>
    </source>
</evidence>
<feature type="compositionally biased region" description="Acidic residues" evidence="7">
    <location>
        <begin position="1"/>
        <end position="10"/>
    </location>
</feature>
<gene>
    <name evidence="8" type="ORF">CITCOLO1_LOCUS10088</name>
</gene>
<evidence type="ECO:0000256" key="6">
    <source>
        <dbReference type="ARBA" id="ARBA00034482"/>
    </source>
</evidence>
<dbReference type="Pfam" id="PF09790">
    <property type="entry name" value="Hyccin"/>
    <property type="match status" value="1"/>
</dbReference>
<evidence type="ECO:0008006" key="10">
    <source>
        <dbReference type="Google" id="ProtNLM"/>
    </source>
</evidence>
<keyword evidence="4" id="KW-0963">Cytoplasm</keyword>
<name>A0ABP0YEY3_9ROSI</name>
<evidence type="ECO:0000256" key="7">
    <source>
        <dbReference type="SAM" id="MobiDB-lite"/>
    </source>
</evidence>
<dbReference type="PANTHER" id="PTHR31220">
    <property type="entry name" value="HYCCIN RELATED"/>
    <property type="match status" value="1"/>
</dbReference>
<dbReference type="EMBL" id="OZ021737">
    <property type="protein sequence ID" value="CAK9318131.1"/>
    <property type="molecule type" value="Genomic_DNA"/>
</dbReference>
<evidence type="ECO:0000256" key="3">
    <source>
        <dbReference type="ARBA" id="ARBA00022475"/>
    </source>
</evidence>
<evidence type="ECO:0000313" key="9">
    <source>
        <dbReference type="Proteomes" id="UP001642487"/>
    </source>
</evidence>
<reference evidence="8 9" key="1">
    <citation type="submission" date="2024-03" db="EMBL/GenBank/DDBJ databases">
        <authorList>
            <person name="Gkanogiannis A."/>
            <person name="Becerra Lopez-Lavalle L."/>
        </authorList>
    </citation>
    <scope>NUCLEOTIDE SEQUENCE [LARGE SCALE GENOMIC DNA]</scope>
</reference>
<feature type="compositionally biased region" description="Low complexity" evidence="7">
    <location>
        <begin position="11"/>
        <end position="21"/>
    </location>
</feature>
<keyword evidence="3" id="KW-1003">Cell membrane</keyword>
<proteinExistence type="inferred from homology"/>
<comment type="subcellular location">
    <subcellularLocation>
        <location evidence="1">Cell membrane</location>
    </subcellularLocation>
    <subcellularLocation>
        <location evidence="2">Cytoplasm</location>
        <location evidence="2">Cytosol</location>
    </subcellularLocation>
</comment>
<dbReference type="Proteomes" id="UP001642487">
    <property type="component" value="Chromosome 3"/>
</dbReference>
<keyword evidence="9" id="KW-1185">Reference proteome</keyword>
<accession>A0ABP0YEY3</accession>
<sequence length="406" mass="43760">MSSSSSDDDSPAAVEPTPAEETAVEKEPSLAEETAVEETAATTEETVPAIAAAAAPVIKTSSRASGSGPVVRFDISQSSSSTTIAQTAIESLKSILPNNIPSSLPSAPNPALTLLHDLETTAQITALLRRPSSGAGDDNLCRWLYDTFQSNNPDLKLVVLRFLPVLLGAYLSRVVSRRKSLAGFEAVLLSLYAHETNRRASQPLAVNIPDLTHPSIYHESKSPLKNNATALNLAVISPSLEPHGMVRSTKRARIVGVALELYYTKIDKIPETSKIEFCEFCRMWAGGGDDENGGFKKEEAAEAEEAEEEGIGRIPLPWEILQPVLRVLGHCLLGSNLITKCKKNESTPLFDAAIAAIRSLYLRSMHDINPKAILATGSLVRLGNMAMESADEIDYTEIPFQTVINL</sequence>
<comment type="similarity">
    <text evidence="6">Belongs to the Hyccin family.</text>
</comment>
<dbReference type="InterPro" id="IPR018619">
    <property type="entry name" value="Hyccin"/>
</dbReference>
<feature type="region of interest" description="Disordered" evidence="7">
    <location>
        <begin position="1"/>
        <end position="47"/>
    </location>
</feature>
<dbReference type="PANTHER" id="PTHR31220:SF10">
    <property type="entry name" value="HYCCIN"/>
    <property type="match status" value="1"/>
</dbReference>
<evidence type="ECO:0000256" key="1">
    <source>
        <dbReference type="ARBA" id="ARBA00004236"/>
    </source>
</evidence>
<evidence type="ECO:0000256" key="5">
    <source>
        <dbReference type="ARBA" id="ARBA00023136"/>
    </source>
</evidence>
<evidence type="ECO:0000256" key="4">
    <source>
        <dbReference type="ARBA" id="ARBA00022490"/>
    </source>
</evidence>
<feature type="compositionally biased region" description="Low complexity" evidence="7">
    <location>
        <begin position="31"/>
        <end position="47"/>
    </location>
</feature>
<protein>
    <recommendedName>
        <fullName evidence="10">Hyccin</fullName>
    </recommendedName>
</protein>
<evidence type="ECO:0000313" key="8">
    <source>
        <dbReference type="EMBL" id="CAK9318131.1"/>
    </source>
</evidence>
<organism evidence="8 9">
    <name type="scientific">Citrullus colocynthis</name>
    <name type="common">colocynth</name>
    <dbReference type="NCBI Taxonomy" id="252529"/>
    <lineage>
        <taxon>Eukaryota</taxon>
        <taxon>Viridiplantae</taxon>
        <taxon>Streptophyta</taxon>
        <taxon>Embryophyta</taxon>
        <taxon>Tracheophyta</taxon>
        <taxon>Spermatophyta</taxon>
        <taxon>Magnoliopsida</taxon>
        <taxon>eudicotyledons</taxon>
        <taxon>Gunneridae</taxon>
        <taxon>Pentapetalae</taxon>
        <taxon>rosids</taxon>
        <taxon>fabids</taxon>
        <taxon>Cucurbitales</taxon>
        <taxon>Cucurbitaceae</taxon>
        <taxon>Benincaseae</taxon>
        <taxon>Citrullus</taxon>
    </lineage>
</organism>